<dbReference type="InterPro" id="IPR019434">
    <property type="entry name" value="DUF2423"/>
</dbReference>
<feature type="region of interest" description="Disordered" evidence="1">
    <location>
        <begin position="1"/>
        <end position="59"/>
    </location>
</feature>
<keyword evidence="4" id="KW-1185">Reference proteome</keyword>
<organism evidence="3 4">
    <name type="scientific">Saxophila tyrrhenica</name>
    <dbReference type="NCBI Taxonomy" id="1690608"/>
    <lineage>
        <taxon>Eukaryota</taxon>
        <taxon>Fungi</taxon>
        <taxon>Dikarya</taxon>
        <taxon>Ascomycota</taxon>
        <taxon>Pezizomycotina</taxon>
        <taxon>Dothideomycetes</taxon>
        <taxon>Dothideomycetidae</taxon>
        <taxon>Mycosphaerellales</taxon>
        <taxon>Extremaceae</taxon>
        <taxon>Saxophila</taxon>
    </lineage>
</organism>
<reference evidence="3 4" key="1">
    <citation type="submission" date="2023-08" db="EMBL/GenBank/DDBJ databases">
        <title>Black Yeasts Isolated from many extreme environments.</title>
        <authorList>
            <person name="Coleine C."/>
            <person name="Stajich J.E."/>
            <person name="Selbmann L."/>
        </authorList>
    </citation>
    <scope>NUCLEOTIDE SEQUENCE [LARGE SCALE GENOMIC DNA]</scope>
    <source>
        <strain evidence="3 4">CCFEE 5935</strain>
    </source>
</reference>
<dbReference type="RefSeq" id="XP_064656187.1">
    <property type="nucleotide sequence ID" value="XM_064805727.1"/>
</dbReference>
<dbReference type="PANTHER" id="PTHR28219">
    <property type="entry name" value="UPF0642 PROTEIN YBL028C"/>
    <property type="match status" value="1"/>
</dbReference>
<feature type="domain" description="DUF2423" evidence="2">
    <location>
        <begin position="1"/>
        <end position="44"/>
    </location>
</feature>
<evidence type="ECO:0000259" key="2">
    <source>
        <dbReference type="Pfam" id="PF10338"/>
    </source>
</evidence>
<comment type="caution">
    <text evidence="3">The sequence shown here is derived from an EMBL/GenBank/DDBJ whole genome shotgun (WGS) entry which is preliminary data.</text>
</comment>
<sequence>MAKSARASVKKRNNQALKRKVFGPAETARNDRLSAKLMELAQQPKPPRPEMDVEEEGEQHYAEIPRRVTGQESDTIDLTGVAPEAKEDDSATQDIDMDANRAAAKPAERSNKSLKREKENKAAKIEKKRIRKPRNRITFAKHPKKAGGKKR</sequence>
<protein>
    <recommendedName>
        <fullName evidence="2">DUF2423 domain-containing protein</fullName>
    </recommendedName>
</protein>
<feature type="compositionally biased region" description="Basic and acidic residues" evidence="1">
    <location>
        <begin position="106"/>
        <end position="125"/>
    </location>
</feature>
<evidence type="ECO:0000313" key="4">
    <source>
        <dbReference type="Proteomes" id="UP001337655"/>
    </source>
</evidence>
<feature type="region of interest" description="Disordered" evidence="1">
    <location>
        <begin position="99"/>
        <end position="151"/>
    </location>
</feature>
<dbReference type="AlphaFoldDB" id="A0AAV9P143"/>
<evidence type="ECO:0000313" key="3">
    <source>
        <dbReference type="EMBL" id="KAK5166234.1"/>
    </source>
</evidence>
<dbReference type="GO" id="GO:0030687">
    <property type="term" value="C:preribosome, large subunit precursor"/>
    <property type="evidence" value="ECO:0007669"/>
    <property type="project" value="TreeGrafter"/>
</dbReference>
<dbReference type="GeneID" id="89929828"/>
<name>A0AAV9P143_9PEZI</name>
<dbReference type="EMBL" id="JAVRRT010000014">
    <property type="protein sequence ID" value="KAK5166234.1"/>
    <property type="molecule type" value="Genomic_DNA"/>
</dbReference>
<dbReference type="PANTHER" id="PTHR28219:SF1">
    <property type="entry name" value="UPF0642 PROTEIN YBL028C"/>
    <property type="match status" value="1"/>
</dbReference>
<dbReference type="Pfam" id="PF10338">
    <property type="entry name" value="YBL028C_N"/>
    <property type="match status" value="1"/>
</dbReference>
<evidence type="ECO:0000256" key="1">
    <source>
        <dbReference type="SAM" id="MobiDB-lite"/>
    </source>
</evidence>
<accession>A0AAV9P143</accession>
<gene>
    <name evidence="3" type="ORF">LTR77_008495</name>
</gene>
<feature type="compositionally biased region" description="Basic residues" evidence="1">
    <location>
        <begin position="126"/>
        <end position="151"/>
    </location>
</feature>
<proteinExistence type="predicted"/>
<dbReference type="Proteomes" id="UP001337655">
    <property type="component" value="Unassembled WGS sequence"/>
</dbReference>
<feature type="compositionally biased region" description="Basic residues" evidence="1">
    <location>
        <begin position="8"/>
        <end position="21"/>
    </location>
</feature>